<gene>
    <name evidence="1" type="ORF">LP422_11730</name>
</gene>
<sequence length="52" mass="5701">MVQSTLPLIFTILGILLLPGGLVLSLVIGRRRTADPEPDRDDDQRGDPVFGR</sequence>
<name>A0AC61U0U0_9MICO</name>
<proteinExistence type="predicted"/>
<evidence type="ECO:0000313" key="2">
    <source>
        <dbReference type="Proteomes" id="UP001059663"/>
    </source>
</evidence>
<dbReference type="EMBL" id="CP087977">
    <property type="protein sequence ID" value="UUZ43613.1"/>
    <property type="molecule type" value="Genomic_DNA"/>
</dbReference>
<dbReference type="Proteomes" id="UP001059663">
    <property type="component" value="Chromosome"/>
</dbReference>
<evidence type="ECO:0000313" key="1">
    <source>
        <dbReference type="EMBL" id="UUZ43613.1"/>
    </source>
</evidence>
<accession>A0AC61U0U0</accession>
<protein>
    <submittedName>
        <fullName evidence="1">Uncharacterized protein</fullName>
    </submittedName>
</protein>
<reference evidence="1" key="1">
    <citation type="submission" date="2021-11" db="EMBL/GenBank/DDBJ databases">
        <title>Study of the species diversity of bacterial strains isolated from a unique natural object - Shulgan-Tash cave (Bashkiria).</title>
        <authorList>
            <person name="Sazanova A.L."/>
            <person name="Chirak E.R."/>
            <person name="Safronova V.I."/>
        </authorList>
    </citation>
    <scope>NUCLEOTIDE SEQUENCE</scope>
    <source>
        <strain evidence="1">P1</strain>
    </source>
</reference>
<organism evidence="1 2">
    <name type="scientific">Janibacter limosus</name>
    <dbReference type="NCBI Taxonomy" id="53458"/>
    <lineage>
        <taxon>Bacteria</taxon>
        <taxon>Bacillati</taxon>
        <taxon>Actinomycetota</taxon>
        <taxon>Actinomycetes</taxon>
        <taxon>Micrococcales</taxon>
        <taxon>Intrasporangiaceae</taxon>
        <taxon>Janibacter</taxon>
    </lineage>
</organism>